<dbReference type="GO" id="GO:0005634">
    <property type="term" value="C:nucleus"/>
    <property type="evidence" value="ECO:0007669"/>
    <property type="project" value="TreeGrafter"/>
</dbReference>
<feature type="compositionally biased region" description="Basic and acidic residues" evidence="1">
    <location>
        <begin position="495"/>
        <end position="507"/>
    </location>
</feature>
<feature type="compositionally biased region" description="Basic and acidic residues" evidence="1">
    <location>
        <begin position="797"/>
        <end position="813"/>
    </location>
</feature>
<reference evidence="2" key="1">
    <citation type="journal article" date="2012" name="Nature">
        <title>The oyster genome reveals stress adaptation and complexity of shell formation.</title>
        <authorList>
            <person name="Zhang G."/>
            <person name="Fang X."/>
            <person name="Guo X."/>
            <person name="Li L."/>
            <person name="Luo R."/>
            <person name="Xu F."/>
            <person name="Yang P."/>
            <person name="Zhang L."/>
            <person name="Wang X."/>
            <person name="Qi H."/>
            <person name="Xiong Z."/>
            <person name="Que H."/>
            <person name="Xie Y."/>
            <person name="Holland P.W."/>
            <person name="Paps J."/>
            <person name="Zhu Y."/>
            <person name="Wu F."/>
            <person name="Chen Y."/>
            <person name="Wang J."/>
            <person name="Peng C."/>
            <person name="Meng J."/>
            <person name="Yang L."/>
            <person name="Liu J."/>
            <person name="Wen B."/>
            <person name="Zhang N."/>
            <person name="Huang Z."/>
            <person name="Zhu Q."/>
            <person name="Feng Y."/>
            <person name="Mount A."/>
            <person name="Hedgecock D."/>
            <person name="Xu Z."/>
            <person name="Liu Y."/>
            <person name="Domazet-Loso T."/>
            <person name="Du Y."/>
            <person name="Sun X."/>
            <person name="Zhang S."/>
            <person name="Liu B."/>
            <person name="Cheng P."/>
            <person name="Jiang X."/>
            <person name="Li J."/>
            <person name="Fan D."/>
            <person name="Wang W."/>
            <person name="Fu W."/>
            <person name="Wang T."/>
            <person name="Wang B."/>
            <person name="Zhang J."/>
            <person name="Peng Z."/>
            <person name="Li Y."/>
            <person name="Li N."/>
            <person name="Wang J."/>
            <person name="Chen M."/>
            <person name="He Y."/>
            <person name="Tan F."/>
            <person name="Song X."/>
            <person name="Zheng Q."/>
            <person name="Huang R."/>
            <person name="Yang H."/>
            <person name="Du X."/>
            <person name="Chen L."/>
            <person name="Yang M."/>
            <person name="Gaffney P.M."/>
            <person name="Wang S."/>
            <person name="Luo L."/>
            <person name="She Z."/>
            <person name="Ming Y."/>
            <person name="Huang W."/>
            <person name="Zhang S."/>
            <person name="Huang B."/>
            <person name="Zhang Y."/>
            <person name="Qu T."/>
            <person name="Ni P."/>
            <person name="Miao G."/>
            <person name="Wang J."/>
            <person name="Wang Q."/>
            <person name="Steinberg C.E."/>
            <person name="Wang H."/>
            <person name="Li N."/>
            <person name="Qian L."/>
            <person name="Zhang G."/>
            <person name="Li Y."/>
            <person name="Yang H."/>
            <person name="Liu X."/>
            <person name="Wang J."/>
            <person name="Yin Y."/>
            <person name="Wang J."/>
        </authorList>
    </citation>
    <scope>NUCLEOTIDE SEQUENCE [LARGE SCALE GENOMIC DNA]</scope>
    <source>
        <strain evidence="2">05x7-T-G4-1.051#20</strain>
    </source>
</reference>
<dbReference type="InterPro" id="IPR040385">
    <property type="entry name" value="RABL6"/>
</dbReference>
<name>K1PQ25_MAGGI</name>
<proteinExistence type="predicted"/>
<dbReference type="Pfam" id="PF00071">
    <property type="entry name" value="Ras"/>
    <property type="match status" value="1"/>
</dbReference>
<feature type="compositionally biased region" description="Polar residues" evidence="1">
    <location>
        <begin position="440"/>
        <end position="459"/>
    </location>
</feature>
<feature type="compositionally biased region" description="Basic and acidic residues" evidence="1">
    <location>
        <begin position="868"/>
        <end position="887"/>
    </location>
</feature>
<dbReference type="GO" id="GO:0005525">
    <property type="term" value="F:GTP binding"/>
    <property type="evidence" value="ECO:0007669"/>
    <property type="project" value="InterPro"/>
</dbReference>
<feature type="region of interest" description="Disordered" evidence="1">
    <location>
        <begin position="539"/>
        <end position="765"/>
    </location>
</feature>
<feature type="compositionally biased region" description="Basic and acidic residues" evidence="1">
    <location>
        <begin position="539"/>
        <end position="550"/>
    </location>
</feature>
<dbReference type="InterPro" id="IPR001806">
    <property type="entry name" value="Small_GTPase"/>
</dbReference>
<organism evidence="2">
    <name type="scientific">Magallana gigas</name>
    <name type="common">Pacific oyster</name>
    <name type="synonym">Crassostrea gigas</name>
    <dbReference type="NCBI Taxonomy" id="29159"/>
    <lineage>
        <taxon>Eukaryota</taxon>
        <taxon>Metazoa</taxon>
        <taxon>Spiralia</taxon>
        <taxon>Lophotrochozoa</taxon>
        <taxon>Mollusca</taxon>
        <taxon>Bivalvia</taxon>
        <taxon>Autobranchia</taxon>
        <taxon>Pteriomorphia</taxon>
        <taxon>Ostreida</taxon>
        <taxon>Ostreoidea</taxon>
        <taxon>Ostreidae</taxon>
        <taxon>Magallana</taxon>
    </lineage>
</organism>
<dbReference type="InterPro" id="IPR027417">
    <property type="entry name" value="P-loop_NTPase"/>
</dbReference>
<feature type="region of interest" description="Disordered" evidence="1">
    <location>
        <begin position="406"/>
        <end position="517"/>
    </location>
</feature>
<accession>K1PQ25</accession>
<evidence type="ECO:0000313" key="2">
    <source>
        <dbReference type="EMBL" id="EKC23733.1"/>
    </source>
</evidence>
<dbReference type="PROSITE" id="PS51419">
    <property type="entry name" value="RAB"/>
    <property type="match status" value="1"/>
</dbReference>
<feature type="compositionally biased region" description="Basic residues" evidence="1">
    <location>
        <begin position="1"/>
        <end position="29"/>
    </location>
</feature>
<dbReference type="SUPFAM" id="SSF52540">
    <property type="entry name" value="P-loop containing nucleoside triphosphate hydrolases"/>
    <property type="match status" value="1"/>
</dbReference>
<feature type="compositionally biased region" description="Basic and acidic residues" evidence="1">
    <location>
        <begin position="897"/>
        <end position="908"/>
    </location>
</feature>
<dbReference type="HOGENOM" id="CLU_316700_0_0_1"/>
<dbReference type="GO" id="GO:0003924">
    <property type="term" value="F:GTPase activity"/>
    <property type="evidence" value="ECO:0007669"/>
    <property type="project" value="InterPro"/>
</dbReference>
<dbReference type="PANTHER" id="PTHR14932">
    <property type="entry name" value="RAS GTPASE-RELATED"/>
    <property type="match status" value="1"/>
</dbReference>
<dbReference type="Pfam" id="PF08477">
    <property type="entry name" value="Roc"/>
    <property type="match status" value="1"/>
</dbReference>
<dbReference type="PANTHER" id="PTHR14932:SF1">
    <property type="entry name" value="RAB-LIKE PROTEIN 6"/>
    <property type="match status" value="1"/>
</dbReference>
<feature type="compositionally biased region" description="Basic and acidic residues" evidence="1">
    <location>
        <begin position="713"/>
        <end position="725"/>
    </location>
</feature>
<gene>
    <name evidence="2" type="ORF">CGI_10021889</name>
</gene>
<protein>
    <submittedName>
        <fullName evidence="2">Putative GTP-binding protein Parf</fullName>
    </submittedName>
</protein>
<sequence length="921" mass="101731">MKATWRTKKTTAVRAKAKRHAVVTKKKKERPAVESIPGTEFLSEKQRKHVKIHTKSARINVSGKRKRKVIKRLRHQKTAELEAEPQTDDVDMVQESSSDKDFLTSDHRYLLRISAEIWDRMSLFRKLLGNTNGPEGAKGAPAKGNTPSGMHLMGAQLQRKFAKGVQYNMKIVIRGDRTVGKTCLFYRLQGQKFHEEYIPTEEIQACCIQWNYKTTDDIVKVEVWDVVDKGKKKKKLDGLKLSNKEEVDEPSLDAEFIDVYKGTHGVILMYDITKQWTFTYVENEMEKIPPHLPVLVLGNHRDMGHHRTVMEDKAKYFCMHYDRPAGSAIIRYAESSMRNGFGLKYLHKFFNLPFLNLQRETLMKQLEINVLDMESTLEELDIHEESEEQNYDVFIDSICNKRQQQQEELSKSATDGTTLRQGVTSSPDTNTEIPVPKSLSMPSLQKSTVSPKESASVGSTPVGAGPPVPTETHTPAEPANQPTEQKSGFFSRLFKSKDSTASKKAESEPEAAVPSVPVEAVTSVEDFVPDGGVIDKSFLEDAKEVKDSGKTEVNSDSDSEESTGNPMVAGFQDDLDSDDDYIPSQSRAAIADDVDLSSDDEKTKIISAKSVELSSDEDENRPAVKQNDEDISDSDEDMKPSVIVAQDFDLSSDDNDSGSVTQQTGKSTDQSSQSKSEKALSTVVCDDTQTKTGETDTVSGGKGVEDDSNDTSVLKKTEVSSREVEVPGSCSSDDDTEEGTSQSNQGATRVRADSEGLSVEGDTAAPVVILADEDVSEEELVVSNTEQAGLSDWLDQLETKGGADDVAGIKDDELSSSPEPQIIPSHSKSKKSSSKTSAIENPEEEVKKKKKKKKDKDESGTKKKKEKSSRDGSKKEKPDKGGGESGKKEKKKKKKKESAVEDEGRNELEAFLNDGGGYESL</sequence>
<dbReference type="Gene3D" id="3.40.50.300">
    <property type="entry name" value="P-loop containing nucleotide triphosphate hydrolases"/>
    <property type="match status" value="1"/>
</dbReference>
<feature type="region of interest" description="Disordered" evidence="1">
    <location>
        <begin position="1"/>
        <end position="34"/>
    </location>
</feature>
<feature type="region of interest" description="Disordered" evidence="1">
    <location>
        <begin position="779"/>
        <end position="921"/>
    </location>
</feature>
<dbReference type="GO" id="GO:0005829">
    <property type="term" value="C:cytosol"/>
    <property type="evidence" value="ECO:0007669"/>
    <property type="project" value="TreeGrafter"/>
</dbReference>
<feature type="compositionally biased region" description="Polar residues" evidence="1">
    <location>
        <begin position="657"/>
        <end position="674"/>
    </location>
</feature>
<dbReference type="AlphaFoldDB" id="K1PQ25"/>
<feature type="compositionally biased region" description="Polar residues" evidence="1">
    <location>
        <begin position="411"/>
        <end position="432"/>
    </location>
</feature>
<dbReference type="PRINTS" id="PR00449">
    <property type="entry name" value="RASTRNSFRMNG"/>
</dbReference>
<evidence type="ECO:0000256" key="1">
    <source>
        <dbReference type="SAM" id="MobiDB-lite"/>
    </source>
</evidence>
<dbReference type="InParanoid" id="K1PQ25"/>
<dbReference type="EMBL" id="JH816470">
    <property type="protein sequence ID" value="EKC23733.1"/>
    <property type="molecule type" value="Genomic_DNA"/>
</dbReference>
<dbReference type="SMART" id="SM00175">
    <property type="entry name" value="RAB"/>
    <property type="match status" value="1"/>
</dbReference>